<sequence>LLHVLFISSLPHHAHLSISLTLFNPPCGFLKYIFGLINSWCSALLLFLAITQTATDR</sequence>
<keyword evidence="1" id="KW-0812">Transmembrane</keyword>
<proteinExistence type="predicted"/>
<keyword evidence="3" id="KW-1185">Reference proteome</keyword>
<reference evidence="2 3" key="1">
    <citation type="submission" date="2019-07" db="EMBL/GenBank/DDBJ databases">
        <authorList>
            <person name="Jastrzebski P J."/>
            <person name="Paukszto L."/>
            <person name="Jastrzebski P J."/>
        </authorList>
    </citation>
    <scope>NUCLEOTIDE SEQUENCE [LARGE SCALE GENOMIC DNA]</scope>
    <source>
        <strain evidence="2 3">WMS-il1</strain>
    </source>
</reference>
<keyword evidence="1" id="KW-1133">Transmembrane helix</keyword>
<accession>A0A564ZEW9</accession>
<protein>
    <submittedName>
        <fullName evidence="2">Uncharacterized protein</fullName>
    </submittedName>
</protein>
<name>A0A564ZEW9_HYMDI</name>
<keyword evidence="1" id="KW-0472">Membrane</keyword>
<organism evidence="2 3">
    <name type="scientific">Hymenolepis diminuta</name>
    <name type="common">Rat tapeworm</name>
    <dbReference type="NCBI Taxonomy" id="6216"/>
    <lineage>
        <taxon>Eukaryota</taxon>
        <taxon>Metazoa</taxon>
        <taxon>Spiralia</taxon>
        <taxon>Lophotrochozoa</taxon>
        <taxon>Platyhelminthes</taxon>
        <taxon>Cestoda</taxon>
        <taxon>Eucestoda</taxon>
        <taxon>Cyclophyllidea</taxon>
        <taxon>Hymenolepididae</taxon>
        <taxon>Hymenolepis</taxon>
    </lineage>
</organism>
<feature type="transmembrane region" description="Helical" evidence="1">
    <location>
        <begin position="29"/>
        <end position="50"/>
    </location>
</feature>
<evidence type="ECO:0000313" key="2">
    <source>
        <dbReference type="EMBL" id="VUZ57344.1"/>
    </source>
</evidence>
<dbReference type="AlphaFoldDB" id="A0A564ZEW9"/>
<evidence type="ECO:0000256" key="1">
    <source>
        <dbReference type="SAM" id="Phobius"/>
    </source>
</evidence>
<evidence type="ECO:0000313" key="3">
    <source>
        <dbReference type="Proteomes" id="UP000321570"/>
    </source>
</evidence>
<dbReference type="Proteomes" id="UP000321570">
    <property type="component" value="Unassembled WGS sequence"/>
</dbReference>
<gene>
    <name evidence="2" type="ORF">WMSIL1_LOCUS14796</name>
</gene>
<dbReference type="EMBL" id="CABIJS010000716">
    <property type="protein sequence ID" value="VUZ57344.1"/>
    <property type="molecule type" value="Genomic_DNA"/>
</dbReference>
<feature type="non-terminal residue" evidence="2">
    <location>
        <position position="1"/>
    </location>
</feature>